<evidence type="ECO:0000259" key="5">
    <source>
        <dbReference type="PROSITE" id="PS51649"/>
    </source>
</evidence>
<feature type="region of interest" description="Disordered" evidence="4">
    <location>
        <begin position="482"/>
        <end position="596"/>
    </location>
</feature>
<feature type="compositionally biased region" description="Basic and acidic residues" evidence="4">
    <location>
        <begin position="532"/>
        <end position="555"/>
    </location>
</feature>
<organism evidence="6 7">
    <name type="scientific">Morella rubra</name>
    <name type="common">Chinese bayberry</name>
    <dbReference type="NCBI Taxonomy" id="262757"/>
    <lineage>
        <taxon>Eukaryota</taxon>
        <taxon>Viridiplantae</taxon>
        <taxon>Streptophyta</taxon>
        <taxon>Embryophyta</taxon>
        <taxon>Tracheophyta</taxon>
        <taxon>Spermatophyta</taxon>
        <taxon>Magnoliopsida</taxon>
        <taxon>eudicotyledons</taxon>
        <taxon>Gunneridae</taxon>
        <taxon>Pentapetalae</taxon>
        <taxon>rosids</taxon>
        <taxon>fabids</taxon>
        <taxon>Fagales</taxon>
        <taxon>Myricaceae</taxon>
        <taxon>Morella</taxon>
    </lineage>
</organism>
<dbReference type="InterPro" id="IPR043454">
    <property type="entry name" value="NPH3/RPT2-like"/>
</dbReference>
<evidence type="ECO:0000256" key="1">
    <source>
        <dbReference type="ARBA" id="ARBA00004906"/>
    </source>
</evidence>
<dbReference type="AlphaFoldDB" id="A0A6A1W8X2"/>
<keyword evidence="7" id="KW-1185">Reference proteome</keyword>
<evidence type="ECO:0000256" key="3">
    <source>
        <dbReference type="PROSITE-ProRule" id="PRU00982"/>
    </source>
</evidence>
<dbReference type="GO" id="GO:0016567">
    <property type="term" value="P:protein ubiquitination"/>
    <property type="evidence" value="ECO:0007669"/>
    <property type="project" value="UniProtKB-UniPathway"/>
</dbReference>
<feature type="compositionally biased region" description="Basic and acidic residues" evidence="4">
    <location>
        <begin position="565"/>
        <end position="577"/>
    </location>
</feature>
<dbReference type="Gene3D" id="3.30.710.10">
    <property type="entry name" value="Potassium Channel Kv1.1, Chain A"/>
    <property type="match status" value="1"/>
</dbReference>
<comment type="similarity">
    <text evidence="3">Belongs to the NPH3 family.</text>
</comment>
<proteinExistence type="inferred from homology"/>
<dbReference type="Proteomes" id="UP000516437">
    <property type="component" value="Chromosome 2"/>
</dbReference>
<comment type="pathway">
    <text evidence="1">Protein modification; protein ubiquitination.</text>
</comment>
<keyword evidence="2" id="KW-0833">Ubl conjugation pathway</keyword>
<protein>
    <recommendedName>
        <fullName evidence="5">NPH3 domain-containing protein</fullName>
    </recommendedName>
</protein>
<dbReference type="InterPro" id="IPR027356">
    <property type="entry name" value="NPH3_dom"/>
</dbReference>
<dbReference type="PROSITE" id="PS51649">
    <property type="entry name" value="NPH3"/>
    <property type="match status" value="1"/>
</dbReference>
<gene>
    <name evidence="6" type="ORF">CJ030_MR2G024046</name>
</gene>
<feature type="domain" description="NPH3" evidence="5">
    <location>
        <begin position="200"/>
        <end position="476"/>
    </location>
</feature>
<dbReference type="PANTHER" id="PTHR32370">
    <property type="entry name" value="OS12G0117600 PROTEIN"/>
    <property type="match status" value="1"/>
</dbReference>
<sequence length="596" mass="67101">MKFMKLGTRPDTFYTEEATRTVISDLPSDIVVQINDVSYHLHKFPLLPKCGLLQRLCSDAGDSNSIITIELHDLPGGEDGFELCAKFCYGITFHVSAHNFAPVFCAAKFLRMTESVEKGNLLLKLEAFFSSCILEGWKDSIITLQTTSNLPDWSETYGITRKCIDSIVEKVLTPPAKVTWSYTYTRPGYSKKHPHSVPRDWWTEDISDLDIDLFRCMITAISSMYMLPPQLIGEALHVYAFRWLPNTTHSTPIESTSASQTEELMEKNRRILESIVCMIPGDRGSVSVGFLLRLLSIAHYVGASPVTKTELIRRSSLQFEEATVSDLIFPVHSASEGHSYDIDLVVSVLESLVVLWRRQSPTVAENSQLLASIRKVGKLIDSYLQVVARDVNMSVQKMVSLIEALPDIARSEHDGLYKAINIYLKEHPDLSKADKKRLCRSLDCQKLSSEVRAHAVKNERLPLRTVVQVLFFDQERGSKETSQKLLTPELSLREKQTQSSTGDDGGKLKLGPDEKVSRRDQDMRRTTIPGTSDKDQHKMKKSDGKLTAAMERKLVIGETAEEVESEKGKEVREEGMARSKLHPKKIERKGGKLDHS</sequence>
<name>A0A6A1W8X2_9ROSI</name>
<comment type="caution">
    <text evidence="6">The sequence shown here is derived from an EMBL/GenBank/DDBJ whole genome shotgun (WGS) entry which is preliminary data.</text>
</comment>
<dbReference type="SUPFAM" id="SSF54695">
    <property type="entry name" value="POZ domain"/>
    <property type="match status" value="1"/>
</dbReference>
<dbReference type="InterPro" id="IPR011333">
    <property type="entry name" value="SKP1/BTB/POZ_sf"/>
</dbReference>
<accession>A0A6A1W8X2</accession>
<dbReference type="EMBL" id="RXIC02000020">
    <property type="protein sequence ID" value="KAB1221645.1"/>
    <property type="molecule type" value="Genomic_DNA"/>
</dbReference>
<dbReference type="Pfam" id="PF03000">
    <property type="entry name" value="NPH3"/>
    <property type="match status" value="1"/>
</dbReference>
<reference evidence="6 7" key="1">
    <citation type="journal article" date="2019" name="Plant Biotechnol. J.">
        <title>The red bayberry genome and genetic basis of sex determination.</title>
        <authorList>
            <person name="Jia H.M."/>
            <person name="Jia H.J."/>
            <person name="Cai Q.L."/>
            <person name="Wang Y."/>
            <person name="Zhao H.B."/>
            <person name="Yang W.F."/>
            <person name="Wang G.Y."/>
            <person name="Li Y.H."/>
            <person name="Zhan D.L."/>
            <person name="Shen Y.T."/>
            <person name="Niu Q.F."/>
            <person name="Chang L."/>
            <person name="Qiu J."/>
            <person name="Zhao L."/>
            <person name="Xie H.B."/>
            <person name="Fu W.Y."/>
            <person name="Jin J."/>
            <person name="Li X.W."/>
            <person name="Jiao Y."/>
            <person name="Zhou C.C."/>
            <person name="Tu T."/>
            <person name="Chai C.Y."/>
            <person name="Gao J.L."/>
            <person name="Fan L.J."/>
            <person name="van de Weg E."/>
            <person name="Wang J.Y."/>
            <person name="Gao Z.S."/>
        </authorList>
    </citation>
    <scope>NUCLEOTIDE SEQUENCE [LARGE SCALE GENOMIC DNA]</scope>
    <source>
        <tissue evidence="6">Leaves</tissue>
    </source>
</reference>
<dbReference type="OrthoDB" id="1699162at2759"/>
<evidence type="ECO:0000313" key="7">
    <source>
        <dbReference type="Proteomes" id="UP000516437"/>
    </source>
</evidence>
<feature type="compositionally biased region" description="Basic and acidic residues" evidence="4">
    <location>
        <begin position="504"/>
        <end position="525"/>
    </location>
</feature>
<evidence type="ECO:0000256" key="4">
    <source>
        <dbReference type="SAM" id="MobiDB-lite"/>
    </source>
</evidence>
<evidence type="ECO:0000313" key="6">
    <source>
        <dbReference type="EMBL" id="KAB1221645.1"/>
    </source>
</evidence>
<evidence type="ECO:0000256" key="2">
    <source>
        <dbReference type="ARBA" id="ARBA00022786"/>
    </source>
</evidence>
<dbReference type="UniPathway" id="UPA00143"/>